<sequence length="91" mass="10649">MTMEEMYDSLLENAKNPDRTVYNRFRSGIGQHIEETVLALAPDDPGALLPLNYSERMDYIDARPCRYHSIVQLKNIYDEFNKRSASYCARR</sequence>
<evidence type="ECO:0000313" key="2">
    <source>
        <dbReference type="EMBL" id="HIW12137.1"/>
    </source>
</evidence>
<protein>
    <recommendedName>
        <fullName evidence="1">YpoC-like domain-containing protein</fullName>
    </recommendedName>
</protein>
<dbReference type="InterPro" id="IPR048427">
    <property type="entry name" value="YpoC"/>
</dbReference>
<gene>
    <name evidence="2" type="ORF">H9891_03160</name>
</gene>
<feature type="domain" description="YpoC-like" evidence="1">
    <location>
        <begin position="48"/>
        <end position="89"/>
    </location>
</feature>
<reference evidence="2" key="1">
    <citation type="journal article" date="2021" name="PeerJ">
        <title>Extensive microbial diversity within the chicken gut microbiome revealed by metagenomics and culture.</title>
        <authorList>
            <person name="Gilroy R."/>
            <person name="Ravi A."/>
            <person name="Getino M."/>
            <person name="Pursley I."/>
            <person name="Horton D.L."/>
            <person name="Alikhan N.F."/>
            <person name="Baker D."/>
            <person name="Gharbi K."/>
            <person name="Hall N."/>
            <person name="Watson M."/>
            <person name="Adriaenssens E.M."/>
            <person name="Foster-Nyarko E."/>
            <person name="Jarju S."/>
            <person name="Secka A."/>
            <person name="Antonio M."/>
            <person name="Oren A."/>
            <person name="Chaudhuri R.R."/>
            <person name="La Ragione R."/>
            <person name="Hildebrand F."/>
            <person name="Pallen M.J."/>
        </authorList>
    </citation>
    <scope>NUCLEOTIDE SEQUENCE</scope>
    <source>
        <strain evidence="2">ChiHjej13B12-752</strain>
    </source>
</reference>
<dbReference type="Proteomes" id="UP000823989">
    <property type="component" value="Unassembled WGS sequence"/>
</dbReference>
<comment type="caution">
    <text evidence="2">The sequence shown here is derived from an EMBL/GenBank/DDBJ whole genome shotgun (WGS) entry which is preliminary data.</text>
</comment>
<dbReference type="AlphaFoldDB" id="A0A9D1TZG6"/>
<name>A0A9D1TZG6_9STAP</name>
<evidence type="ECO:0000313" key="3">
    <source>
        <dbReference type="Proteomes" id="UP000823989"/>
    </source>
</evidence>
<dbReference type="Pfam" id="PF21747">
    <property type="entry name" value="YpoC"/>
    <property type="match status" value="1"/>
</dbReference>
<proteinExistence type="predicted"/>
<evidence type="ECO:0000259" key="1">
    <source>
        <dbReference type="Pfam" id="PF21747"/>
    </source>
</evidence>
<dbReference type="EMBL" id="DXHR01000011">
    <property type="protein sequence ID" value="HIW12137.1"/>
    <property type="molecule type" value="Genomic_DNA"/>
</dbReference>
<reference evidence="2" key="2">
    <citation type="submission" date="2021-04" db="EMBL/GenBank/DDBJ databases">
        <authorList>
            <person name="Gilroy R."/>
        </authorList>
    </citation>
    <scope>NUCLEOTIDE SEQUENCE</scope>
    <source>
        <strain evidence="2">ChiHjej13B12-752</strain>
    </source>
</reference>
<organism evidence="2 3">
    <name type="scientific">Candidatus Salinicoccus stercoripullorum</name>
    <dbReference type="NCBI Taxonomy" id="2838756"/>
    <lineage>
        <taxon>Bacteria</taxon>
        <taxon>Bacillati</taxon>
        <taxon>Bacillota</taxon>
        <taxon>Bacilli</taxon>
        <taxon>Bacillales</taxon>
        <taxon>Staphylococcaceae</taxon>
        <taxon>Salinicoccus</taxon>
    </lineage>
</organism>
<accession>A0A9D1TZG6</accession>